<protein>
    <recommendedName>
        <fullName evidence="9">Myosin motor domain-containing protein</fullName>
    </recommendedName>
</protein>
<feature type="transmembrane region" description="Helical" evidence="8">
    <location>
        <begin position="6"/>
        <end position="33"/>
    </location>
</feature>
<dbReference type="PANTHER" id="PTHR13140:SF772">
    <property type="entry name" value="MYOSIN-17"/>
    <property type="match status" value="1"/>
</dbReference>
<dbReference type="GO" id="GO:0017148">
    <property type="term" value="P:negative regulation of translation"/>
    <property type="evidence" value="ECO:0007669"/>
    <property type="project" value="UniProtKB-KW"/>
</dbReference>
<name>A0A2N9IB73_FAGSY</name>
<dbReference type="GO" id="GO:0090729">
    <property type="term" value="F:toxin activity"/>
    <property type="evidence" value="ECO:0007669"/>
    <property type="project" value="UniProtKB-KW"/>
</dbReference>
<comment type="similarity">
    <text evidence="7">Belongs to the ribosome-inactivating protein family.</text>
</comment>
<dbReference type="GO" id="GO:0016020">
    <property type="term" value="C:membrane"/>
    <property type="evidence" value="ECO:0007669"/>
    <property type="project" value="TreeGrafter"/>
</dbReference>
<keyword evidence="5 6" id="KW-0009">Actin-binding</keyword>
<comment type="caution">
    <text evidence="6">Lacks conserved residue(s) required for the propagation of feature annotation.</text>
</comment>
<dbReference type="InterPro" id="IPR001609">
    <property type="entry name" value="Myosin_head_motor_dom-like"/>
</dbReference>
<feature type="domain" description="Myosin motor" evidence="9">
    <location>
        <begin position="1"/>
        <end position="481"/>
    </location>
</feature>
<dbReference type="EMBL" id="OIVN01005146">
    <property type="protein sequence ID" value="SPD21111.1"/>
    <property type="molecule type" value="Genomic_DNA"/>
</dbReference>
<dbReference type="InterPro" id="IPR036961">
    <property type="entry name" value="Kinesin_motor_dom_sf"/>
</dbReference>
<proteinExistence type="inferred from homology"/>
<dbReference type="AlphaFoldDB" id="A0A2N9IB73"/>
<evidence type="ECO:0000256" key="5">
    <source>
        <dbReference type="ARBA" id="ARBA00023203"/>
    </source>
</evidence>
<dbReference type="GO" id="GO:0016459">
    <property type="term" value="C:myosin complex"/>
    <property type="evidence" value="ECO:0007669"/>
    <property type="project" value="UniProtKB-KW"/>
</dbReference>
<evidence type="ECO:0000259" key="9">
    <source>
        <dbReference type="PROSITE" id="PS51456"/>
    </source>
</evidence>
<keyword evidence="3 6" id="KW-0518">Myosin</keyword>
<reference evidence="10" key="1">
    <citation type="submission" date="2018-02" db="EMBL/GenBank/DDBJ databases">
        <authorList>
            <person name="Cohen D.B."/>
            <person name="Kent A.D."/>
        </authorList>
    </citation>
    <scope>NUCLEOTIDE SEQUENCE</scope>
</reference>
<dbReference type="InterPro" id="IPR027417">
    <property type="entry name" value="P-loop_NTPase"/>
</dbReference>
<evidence type="ECO:0000256" key="2">
    <source>
        <dbReference type="ARBA" id="ARBA00022840"/>
    </source>
</evidence>
<dbReference type="GO" id="GO:0005737">
    <property type="term" value="C:cytoplasm"/>
    <property type="evidence" value="ECO:0007669"/>
    <property type="project" value="TreeGrafter"/>
</dbReference>
<dbReference type="Gene3D" id="3.40.850.10">
    <property type="entry name" value="Kinesin motor domain"/>
    <property type="match status" value="1"/>
</dbReference>
<feature type="transmembrane region" description="Helical" evidence="8">
    <location>
        <begin position="40"/>
        <end position="58"/>
    </location>
</feature>
<gene>
    <name evidence="10" type="ORF">FSB_LOCUS48993</name>
</gene>
<keyword evidence="7" id="KW-0611">Plant defense</keyword>
<comment type="catalytic activity">
    <reaction evidence="7">
        <text>Endohydrolysis of the N-glycosidic bond at one specific adenosine on the 28S rRNA.</text>
        <dbReference type="EC" id="3.2.2.22"/>
    </reaction>
</comment>
<dbReference type="GO" id="GO:0030598">
    <property type="term" value="F:rRNA N-glycosylase activity"/>
    <property type="evidence" value="ECO:0007669"/>
    <property type="project" value="UniProtKB-EC"/>
</dbReference>
<dbReference type="Pfam" id="PF00161">
    <property type="entry name" value="RIP"/>
    <property type="match status" value="1"/>
</dbReference>
<evidence type="ECO:0000256" key="6">
    <source>
        <dbReference type="PROSITE-ProRule" id="PRU00782"/>
    </source>
</evidence>
<organism evidence="10">
    <name type="scientific">Fagus sylvatica</name>
    <name type="common">Beechnut</name>
    <dbReference type="NCBI Taxonomy" id="28930"/>
    <lineage>
        <taxon>Eukaryota</taxon>
        <taxon>Viridiplantae</taxon>
        <taxon>Streptophyta</taxon>
        <taxon>Embryophyta</taxon>
        <taxon>Tracheophyta</taxon>
        <taxon>Spermatophyta</taxon>
        <taxon>Magnoliopsida</taxon>
        <taxon>eudicotyledons</taxon>
        <taxon>Gunneridae</taxon>
        <taxon>Pentapetalae</taxon>
        <taxon>rosids</taxon>
        <taxon>fabids</taxon>
        <taxon>Fagales</taxon>
        <taxon>Fagaceae</taxon>
        <taxon>Fagus</taxon>
    </lineage>
</organism>
<evidence type="ECO:0000313" key="10">
    <source>
        <dbReference type="EMBL" id="SPD21111.1"/>
    </source>
</evidence>
<dbReference type="GO" id="GO:0005524">
    <property type="term" value="F:ATP binding"/>
    <property type="evidence" value="ECO:0007669"/>
    <property type="project" value="UniProtKB-UniRule"/>
</dbReference>
<evidence type="ECO:0000256" key="4">
    <source>
        <dbReference type="ARBA" id="ARBA00023175"/>
    </source>
</evidence>
<dbReference type="Gene3D" id="1.20.120.720">
    <property type="entry name" value="Myosin VI head, motor domain, U50 subdomain"/>
    <property type="match status" value="1"/>
</dbReference>
<dbReference type="SMART" id="SM00242">
    <property type="entry name" value="MYSc"/>
    <property type="match status" value="1"/>
</dbReference>
<dbReference type="PROSITE" id="PS51456">
    <property type="entry name" value="MYOSIN_MOTOR"/>
    <property type="match status" value="1"/>
</dbReference>
<accession>A0A2N9IB73</accession>
<evidence type="ECO:0000256" key="8">
    <source>
        <dbReference type="SAM" id="Phobius"/>
    </source>
</evidence>
<dbReference type="Gene3D" id="1.20.58.530">
    <property type="match status" value="1"/>
</dbReference>
<keyword evidence="8" id="KW-0472">Membrane</keyword>
<dbReference type="InterPro" id="IPR001574">
    <property type="entry name" value="Ribosome_inactivat_prot"/>
</dbReference>
<evidence type="ECO:0000256" key="1">
    <source>
        <dbReference type="ARBA" id="ARBA00022741"/>
    </source>
</evidence>
<comment type="similarity">
    <text evidence="6">Belongs to the TRAFAC class myosin-kinesin ATPase superfamily. Myosin family.</text>
</comment>
<dbReference type="PRINTS" id="PR00193">
    <property type="entry name" value="MYOSINHEAVY"/>
</dbReference>
<dbReference type="InterPro" id="IPR036041">
    <property type="entry name" value="Ribosome-inact_prot_sf"/>
</dbReference>
<keyword evidence="7" id="KW-0378">Hydrolase</keyword>
<keyword evidence="7" id="KW-0652">Protein synthesis inhibitor</keyword>
<keyword evidence="8" id="KW-0812">Transmembrane</keyword>
<dbReference type="Pfam" id="PF00063">
    <property type="entry name" value="Myosin_head"/>
    <property type="match status" value="1"/>
</dbReference>
<evidence type="ECO:0000256" key="7">
    <source>
        <dbReference type="RuleBase" id="RU004915"/>
    </source>
</evidence>
<dbReference type="GO" id="GO:0007015">
    <property type="term" value="P:actin filament organization"/>
    <property type="evidence" value="ECO:0007669"/>
    <property type="project" value="TreeGrafter"/>
</dbReference>
<sequence>MGCGGFGFAGVGMVVVGLDLPAWVWGLWVVAVVEEARSRWIYFDLGFVMVIAMILTGSEEPAWSRENIVSRLRIYLVTRSDKKNRACDLSNGDDEQAEEGDGLWRISAQSKIRLDQITSLSGSHVWVEDHGLMEKSSESTMKKFMCRPQIGKQCCIQGNDNEGKSNSILVSGESGAGKTETTKILMRYLANLGGRSGVEGRTDEQQVLESNPVLEAFGNAKTVRNNNSSRFGKFVEIQFDKSGRISGAAVRTYLLERSRVCQISLYPERNYHCFYLLCAAPPEDKEKYKLGSPKSFHYLNQSNCYALDGVDDAHEYLATRRAMDIVGIGEEEQVAIFKVVAAILHLGNVEFAKGKEIDSSVIKDEQSRFHLDMTAELLECDAKSLEDALIKRVMVTPEEVITRTLDPVAALGSRDALAKAIYSHLFDWILDKINNSIGQDPNSKSLIGVLDIYGFESFKHNSFEQFCINFTNEKLQRHFNQKPGGIIALLDEACACVPGPATHEGFEFYEVLEVICSTNETLIAKGYFIPLFDLGSSFQVLYDMEPLSGEILVGKYVKTMGKSLSHSFAQALNELLVNPRTMNPDPEKPVTKESLVAFSVKFNVRQGTKNYKQFIESLCRQVGGTFSHVLPVLPDQNLTIQRFHVVLENNDNEITLSIRRENLYLVGYKTKDSTSWLELGKDMTNPSFHIKFSDPPS</sequence>
<dbReference type="SUPFAM" id="SSF56371">
    <property type="entry name" value="Ribosome inactivating proteins (RIP)"/>
    <property type="match status" value="1"/>
</dbReference>
<keyword evidence="8" id="KW-1133">Transmembrane helix</keyword>
<keyword evidence="4 6" id="KW-0505">Motor protein</keyword>
<keyword evidence="7" id="KW-0800">Toxin</keyword>
<dbReference type="PANTHER" id="PTHR13140">
    <property type="entry name" value="MYOSIN"/>
    <property type="match status" value="1"/>
</dbReference>
<dbReference type="GO" id="GO:0000146">
    <property type="term" value="F:microfilament motor activity"/>
    <property type="evidence" value="ECO:0007669"/>
    <property type="project" value="TreeGrafter"/>
</dbReference>
<dbReference type="SUPFAM" id="SSF52540">
    <property type="entry name" value="P-loop containing nucleoside triphosphate hydrolases"/>
    <property type="match status" value="1"/>
</dbReference>
<dbReference type="GO" id="GO:0051015">
    <property type="term" value="F:actin filament binding"/>
    <property type="evidence" value="ECO:0007669"/>
    <property type="project" value="TreeGrafter"/>
</dbReference>
<dbReference type="InterPro" id="IPR016138">
    <property type="entry name" value="Ribosome_inactivat_prot_sub1"/>
</dbReference>
<keyword evidence="1 6" id="KW-0547">Nucleotide-binding</keyword>
<feature type="binding site" evidence="6">
    <location>
        <begin position="172"/>
        <end position="179"/>
    </location>
    <ligand>
        <name>ATP</name>
        <dbReference type="ChEBI" id="CHEBI:30616"/>
    </ligand>
</feature>
<evidence type="ECO:0000256" key="3">
    <source>
        <dbReference type="ARBA" id="ARBA00023123"/>
    </source>
</evidence>
<dbReference type="FunFam" id="1.20.120.720:FF:000011">
    <property type="entry name" value="Myosin 2"/>
    <property type="match status" value="1"/>
</dbReference>
<dbReference type="Gene3D" id="3.40.420.10">
    <property type="entry name" value="Ricin (A subunit), domain 1"/>
    <property type="match status" value="1"/>
</dbReference>
<keyword evidence="2 6" id="KW-0067">ATP-binding</keyword>
<dbReference type="GO" id="GO:0006952">
    <property type="term" value="P:defense response"/>
    <property type="evidence" value="ECO:0007669"/>
    <property type="project" value="UniProtKB-KW"/>
</dbReference>
<dbReference type="Gene3D" id="1.10.10.820">
    <property type="match status" value="1"/>
</dbReference>